<organism evidence="14 15">
    <name type="scientific">Aciditerrimonas ferrireducens</name>
    <dbReference type="NCBI Taxonomy" id="667306"/>
    <lineage>
        <taxon>Bacteria</taxon>
        <taxon>Bacillati</taxon>
        <taxon>Actinomycetota</taxon>
        <taxon>Acidimicrobiia</taxon>
        <taxon>Acidimicrobiales</taxon>
        <taxon>Acidimicrobiaceae</taxon>
        <taxon>Aciditerrimonas</taxon>
    </lineage>
</organism>
<dbReference type="PANTHER" id="PTHR23389">
    <property type="entry name" value="CHROMOSOME TRANSMISSION FIDELITY FACTOR 18"/>
    <property type="match status" value="1"/>
</dbReference>
<dbReference type="InterPro" id="IPR012340">
    <property type="entry name" value="NA-bd_OB-fold"/>
</dbReference>
<sequence length="705" mass="75335">MTPEGPGTGVVRSVVAEQGPPASDPAARLAWLRSEVARHRRRYYQDDDPEIADADYDALVAELRALEAAHPELAGEQSVAEEVGAPPAARFAPVTHREPMLSLENAFEVAEIEAWVERIGRLVPEAAAGPFVCEPKIDGLAISLTYQRGRFAQAATRGDGRVGEDVTPNVATIGAIPKELAWPRRLGPVPAVMEVRGEVYLPVSAFEAMNARLLAEGQRLFANPRNAAAGSLRQKDPTVTASRPLAFFAYQVAAVGEVAGVDRHSAWLALLRELGFPVNPEIATVANVGEVVAYCQHWQAHRHDLDYEIDGVVVKVDDLALRARLGATSHAPRWALAVKFPPEERTTTLRAIEVSIGRTGRATPFAVLEPVVVGGSTVQMATLHNEDQVRLKDVRPGDLVVVRKAGDVIPEVVGPVLSARPPGLAPWRFPRTCPSCGGPLVRLPGEADTFCTTVDCPAQVIQRIVHFASRGAMDIEGLGEKRVAQLVDLGMVHDPGDLFSLRAEELAQVDRMGELSAANLVQAIDQARTRPLWRLLVALGIRHLGPTGSRALAARYGHLDRLRGADEEELAAVEGIGPVIARSVTAFFAAPANRQLVEKLRAAGVSLGEDRPAAADRAEGPSQGPLAGRVVVVTGTLPGLTREEAEEAVRRAGGKPTGSVSRRTWVVVAGADPGASKLTRAAELGIPVVPGERFEELLRSGELPS</sequence>
<dbReference type="HAMAP" id="MF_01588">
    <property type="entry name" value="DNA_ligase_A"/>
    <property type="match status" value="1"/>
</dbReference>
<dbReference type="InterPro" id="IPR010994">
    <property type="entry name" value="RuvA_2-like"/>
</dbReference>
<dbReference type="Pfam" id="PF12826">
    <property type="entry name" value="HHH_2"/>
    <property type="match status" value="1"/>
</dbReference>
<evidence type="ECO:0000256" key="2">
    <source>
        <dbReference type="ARBA" id="ARBA00022598"/>
    </source>
</evidence>
<keyword evidence="4 11" id="KW-0479">Metal-binding</keyword>
<feature type="binding site" evidence="11">
    <location>
        <position position="134"/>
    </location>
    <ligand>
        <name>NAD(+)</name>
        <dbReference type="ChEBI" id="CHEBI:57540"/>
    </ligand>
</feature>
<dbReference type="PROSITE" id="PS50172">
    <property type="entry name" value="BRCT"/>
    <property type="match status" value="1"/>
</dbReference>
<evidence type="ECO:0000256" key="4">
    <source>
        <dbReference type="ARBA" id="ARBA00022723"/>
    </source>
</evidence>
<evidence type="ECO:0000256" key="6">
    <source>
        <dbReference type="ARBA" id="ARBA00022833"/>
    </source>
</evidence>
<feature type="binding site" evidence="11">
    <location>
        <position position="436"/>
    </location>
    <ligand>
        <name>Zn(2+)</name>
        <dbReference type="ChEBI" id="CHEBI:29105"/>
    </ligand>
</feature>
<evidence type="ECO:0000256" key="10">
    <source>
        <dbReference type="ARBA" id="ARBA00034005"/>
    </source>
</evidence>
<keyword evidence="9 11" id="KW-0234">DNA repair</keyword>
<accession>A0ABV6C4X5</accession>
<dbReference type="Gene3D" id="3.30.470.30">
    <property type="entry name" value="DNA ligase/mRNA capping enzyme"/>
    <property type="match status" value="1"/>
</dbReference>
<evidence type="ECO:0000256" key="7">
    <source>
        <dbReference type="ARBA" id="ARBA00022842"/>
    </source>
</evidence>
<dbReference type="PROSITE" id="PS01055">
    <property type="entry name" value="DNA_LIGASE_N1"/>
    <property type="match status" value="1"/>
</dbReference>
<keyword evidence="5 11" id="KW-0227">DNA damage</keyword>
<dbReference type="RefSeq" id="WP_377790379.1">
    <property type="nucleotide sequence ID" value="NZ_JBHLYQ010000147.1"/>
</dbReference>
<feature type="region of interest" description="Disordered" evidence="12">
    <location>
        <begin position="1"/>
        <end position="26"/>
    </location>
</feature>
<evidence type="ECO:0000256" key="11">
    <source>
        <dbReference type="HAMAP-Rule" id="MF_01588"/>
    </source>
</evidence>
<dbReference type="Pfam" id="PF03119">
    <property type="entry name" value="DNA_ligase_ZBD"/>
    <property type="match status" value="1"/>
</dbReference>
<evidence type="ECO:0000259" key="13">
    <source>
        <dbReference type="PROSITE" id="PS50172"/>
    </source>
</evidence>
<evidence type="ECO:0000313" key="14">
    <source>
        <dbReference type="EMBL" id="MFC0082746.1"/>
    </source>
</evidence>
<feature type="active site" description="N6-AMP-lysine intermediate" evidence="11">
    <location>
        <position position="136"/>
    </location>
</feature>
<evidence type="ECO:0000256" key="3">
    <source>
        <dbReference type="ARBA" id="ARBA00022705"/>
    </source>
</evidence>
<evidence type="ECO:0000256" key="5">
    <source>
        <dbReference type="ARBA" id="ARBA00022763"/>
    </source>
</evidence>
<keyword evidence="2 11" id="KW-0436">Ligase</keyword>
<dbReference type="InterPro" id="IPR018239">
    <property type="entry name" value="DNA_ligase_AS"/>
</dbReference>
<dbReference type="CDD" id="cd00114">
    <property type="entry name" value="LIGANc"/>
    <property type="match status" value="1"/>
</dbReference>
<dbReference type="GO" id="GO:0003911">
    <property type="term" value="F:DNA ligase (NAD+) activity"/>
    <property type="evidence" value="ECO:0007669"/>
    <property type="project" value="UniProtKB-EC"/>
</dbReference>
<keyword evidence="6 11" id="KW-0862">Zinc</keyword>
<proteinExistence type="inferred from homology"/>
<dbReference type="PIRSF" id="PIRSF001604">
    <property type="entry name" value="LigA"/>
    <property type="match status" value="1"/>
</dbReference>
<comment type="catalytic activity">
    <reaction evidence="10 11">
        <text>NAD(+) + (deoxyribonucleotide)n-3'-hydroxyl + 5'-phospho-(deoxyribonucleotide)m = (deoxyribonucleotide)n+m + AMP + beta-nicotinamide D-nucleotide.</text>
        <dbReference type="EC" id="6.5.1.2"/>
    </reaction>
</comment>
<feature type="binding site" evidence="11">
    <location>
        <begin position="102"/>
        <end position="103"/>
    </location>
    <ligand>
        <name>NAD(+)</name>
        <dbReference type="ChEBI" id="CHEBI:57540"/>
    </ligand>
</feature>
<dbReference type="InterPro" id="IPR004150">
    <property type="entry name" value="NAD_DNA_ligase_OB"/>
</dbReference>
<evidence type="ECO:0000256" key="9">
    <source>
        <dbReference type="ARBA" id="ARBA00023204"/>
    </source>
</evidence>
<keyword evidence="8 11" id="KW-0520">NAD</keyword>
<comment type="similarity">
    <text evidence="11">Belongs to the NAD-dependent DNA ligase family. LigA subfamily.</text>
</comment>
<evidence type="ECO:0000313" key="15">
    <source>
        <dbReference type="Proteomes" id="UP001589788"/>
    </source>
</evidence>
<feature type="binding site" evidence="11">
    <location>
        <position position="451"/>
    </location>
    <ligand>
        <name>Zn(2+)</name>
        <dbReference type="ChEBI" id="CHEBI:29105"/>
    </ligand>
</feature>
<feature type="binding site" evidence="11">
    <location>
        <position position="339"/>
    </location>
    <ligand>
        <name>NAD(+)</name>
        <dbReference type="ChEBI" id="CHEBI:57540"/>
    </ligand>
</feature>
<dbReference type="Gene3D" id="6.20.10.30">
    <property type="match status" value="1"/>
</dbReference>
<dbReference type="Gene3D" id="1.10.150.20">
    <property type="entry name" value="5' to 3' exonuclease, C-terminal subdomain"/>
    <property type="match status" value="2"/>
</dbReference>
<comment type="cofactor">
    <cofactor evidence="11">
        <name>Mg(2+)</name>
        <dbReference type="ChEBI" id="CHEBI:18420"/>
    </cofactor>
    <cofactor evidence="11">
        <name>Mn(2+)</name>
        <dbReference type="ChEBI" id="CHEBI:29035"/>
    </cofactor>
</comment>
<comment type="caution">
    <text evidence="14">The sequence shown here is derived from an EMBL/GenBank/DDBJ whole genome shotgun (WGS) entry which is preliminary data.</text>
</comment>
<evidence type="ECO:0000256" key="8">
    <source>
        <dbReference type="ARBA" id="ARBA00023027"/>
    </source>
</evidence>
<feature type="binding site" evidence="11">
    <location>
        <position position="198"/>
    </location>
    <ligand>
        <name>NAD(+)</name>
        <dbReference type="ChEBI" id="CHEBI:57540"/>
    </ligand>
</feature>
<dbReference type="Proteomes" id="UP001589788">
    <property type="component" value="Unassembled WGS sequence"/>
</dbReference>
<keyword evidence="11" id="KW-0464">Manganese</keyword>
<dbReference type="SMART" id="SM00278">
    <property type="entry name" value="HhH1"/>
    <property type="match status" value="3"/>
</dbReference>
<dbReference type="NCBIfam" id="TIGR00575">
    <property type="entry name" value="dnlj"/>
    <property type="match status" value="1"/>
</dbReference>
<dbReference type="Gene3D" id="3.40.50.10190">
    <property type="entry name" value="BRCT domain"/>
    <property type="match status" value="1"/>
</dbReference>
<dbReference type="SUPFAM" id="SSF52113">
    <property type="entry name" value="BRCT domain"/>
    <property type="match status" value="1"/>
</dbReference>
<feature type="binding site" evidence="11">
    <location>
        <position position="433"/>
    </location>
    <ligand>
        <name>Zn(2+)</name>
        <dbReference type="ChEBI" id="CHEBI:29105"/>
    </ligand>
</feature>
<keyword evidence="7 11" id="KW-0460">Magnesium</keyword>
<feature type="binding site" evidence="11">
    <location>
        <position position="157"/>
    </location>
    <ligand>
        <name>NAD(+)</name>
        <dbReference type="ChEBI" id="CHEBI:57540"/>
    </ligand>
</feature>
<feature type="binding site" evidence="11">
    <location>
        <position position="315"/>
    </location>
    <ligand>
        <name>NAD(+)</name>
        <dbReference type="ChEBI" id="CHEBI:57540"/>
    </ligand>
</feature>
<dbReference type="NCBIfam" id="NF005932">
    <property type="entry name" value="PRK07956.1"/>
    <property type="match status" value="1"/>
</dbReference>
<dbReference type="Pfam" id="PF00533">
    <property type="entry name" value="BRCT"/>
    <property type="match status" value="1"/>
</dbReference>
<dbReference type="Gene3D" id="1.10.287.610">
    <property type="entry name" value="Helix hairpin bin"/>
    <property type="match status" value="1"/>
</dbReference>
<protein>
    <recommendedName>
        <fullName evidence="11">DNA ligase</fullName>
        <ecNumber evidence="11">6.5.1.2</ecNumber>
    </recommendedName>
    <alternativeName>
        <fullName evidence="11">Polydeoxyribonucleotide synthase [NAD(+)]</fullName>
    </alternativeName>
</protein>
<dbReference type="PANTHER" id="PTHR23389:SF9">
    <property type="entry name" value="DNA LIGASE"/>
    <property type="match status" value="1"/>
</dbReference>
<evidence type="ECO:0000256" key="12">
    <source>
        <dbReference type="SAM" id="MobiDB-lite"/>
    </source>
</evidence>
<feature type="binding site" evidence="11">
    <location>
        <begin position="53"/>
        <end position="57"/>
    </location>
    <ligand>
        <name>NAD(+)</name>
        <dbReference type="ChEBI" id="CHEBI:57540"/>
    </ligand>
</feature>
<dbReference type="EC" id="6.5.1.2" evidence="11"/>
<dbReference type="InterPro" id="IPR013840">
    <property type="entry name" value="DNAligase_N"/>
</dbReference>
<dbReference type="SMART" id="SM00532">
    <property type="entry name" value="LIGANc"/>
    <property type="match status" value="1"/>
</dbReference>
<comment type="function">
    <text evidence="1 11">DNA ligase that catalyzes the formation of phosphodiester linkages between 5'-phosphoryl and 3'-hydroxyl groups in double-stranded DNA using NAD as a coenzyme and as the energy source for the reaction. It is essential for DNA replication and repair of damaged DNA.</text>
</comment>
<dbReference type="SUPFAM" id="SSF47781">
    <property type="entry name" value="RuvA domain 2-like"/>
    <property type="match status" value="1"/>
</dbReference>
<dbReference type="SUPFAM" id="SSF56091">
    <property type="entry name" value="DNA ligase/mRNA capping enzyme, catalytic domain"/>
    <property type="match status" value="1"/>
</dbReference>
<dbReference type="InterPro" id="IPR041663">
    <property type="entry name" value="DisA/LigA_HHH"/>
</dbReference>
<dbReference type="EMBL" id="JBHLYQ010000147">
    <property type="protein sequence ID" value="MFC0082746.1"/>
    <property type="molecule type" value="Genomic_DNA"/>
</dbReference>
<keyword evidence="3 11" id="KW-0235">DNA replication</keyword>
<gene>
    <name evidence="11 14" type="primary">ligA</name>
    <name evidence="14" type="ORF">ACFFRE_11445</name>
</gene>
<keyword evidence="15" id="KW-1185">Reference proteome</keyword>
<dbReference type="InterPro" id="IPR001357">
    <property type="entry name" value="BRCT_dom"/>
</dbReference>
<dbReference type="SMART" id="SM00292">
    <property type="entry name" value="BRCT"/>
    <property type="match status" value="1"/>
</dbReference>
<dbReference type="SUPFAM" id="SSF50249">
    <property type="entry name" value="Nucleic acid-binding proteins"/>
    <property type="match status" value="1"/>
</dbReference>
<feature type="binding site" evidence="11">
    <location>
        <position position="456"/>
    </location>
    <ligand>
        <name>Zn(2+)</name>
        <dbReference type="ChEBI" id="CHEBI:29105"/>
    </ligand>
</feature>
<reference evidence="14 15" key="1">
    <citation type="submission" date="2024-09" db="EMBL/GenBank/DDBJ databases">
        <authorList>
            <person name="Sun Q."/>
            <person name="Mori K."/>
        </authorList>
    </citation>
    <scope>NUCLEOTIDE SEQUENCE [LARGE SCALE GENOMIC DNA]</scope>
    <source>
        <strain evidence="14 15">JCM 15389</strain>
    </source>
</reference>
<name>A0ABV6C4X5_9ACTN</name>
<dbReference type="InterPro" id="IPR036420">
    <property type="entry name" value="BRCT_dom_sf"/>
</dbReference>
<dbReference type="Pfam" id="PF01653">
    <property type="entry name" value="DNA_ligase_aden"/>
    <property type="match status" value="1"/>
</dbReference>
<dbReference type="Pfam" id="PF03120">
    <property type="entry name" value="OB_DNA_ligase"/>
    <property type="match status" value="1"/>
</dbReference>
<dbReference type="Gene3D" id="2.40.50.140">
    <property type="entry name" value="Nucleic acid-binding proteins"/>
    <property type="match status" value="1"/>
</dbReference>
<evidence type="ECO:0000256" key="1">
    <source>
        <dbReference type="ARBA" id="ARBA00004067"/>
    </source>
</evidence>
<dbReference type="InterPro" id="IPR004149">
    <property type="entry name" value="Znf_DNAligase_C4"/>
</dbReference>
<feature type="domain" description="BRCT" evidence="13">
    <location>
        <begin position="621"/>
        <end position="705"/>
    </location>
</feature>
<dbReference type="InterPro" id="IPR013839">
    <property type="entry name" value="DNAligase_adenylation"/>
</dbReference>
<dbReference type="InterPro" id="IPR001679">
    <property type="entry name" value="DNA_ligase"/>
</dbReference>
<dbReference type="InterPro" id="IPR003583">
    <property type="entry name" value="Hlx-hairpin-Hlx_DNA-bd_motif"/>
</dbReference>